<organism evidence="1 2">
    <name type="scientific">Hibiscus sabdariffa</name>
    <name type="common">roselle</name>
    <dbReference type="NCBI Taxonomy" id="183260"/>
    <lineage>
        <taxon>Eukaryota</taxon>
        <taxon>Viridiplantae</taxon>
        <taxon>Streptophyta</taxon>
        <taxon>Embryophyta</taxon>
        <taxon>Tracheophyta</taxon>
        <taxon>Spermatophyta</taxon>
        <taxon>Magnoliopsida</taxon>
        <taxon>eudicotyledons</taxon>
        <taxon>Gunneridae</taxon>
        <taxon>Pentapetalae</taxon>
        <taxon>rosids</taxon>
        <taxon>malvids</taxon>
        <taxon>Malvales</taxon>
        <taxon>Malvaceae</taxon>
        <taxon>Malvoideae</taxon>
        <taxon>Hibiscus</taxon>
    </lineage>
</organism>
<reference evidence="1 2" key="1">
    <citation type="journal article" date="2024" name="G3 (Bethesda)">
        <title>Genome assembly of Hibiscus sabdariffa L. provides insights into metabolisms of medicinal natural products.</title>
        <authorList>
            <person name="Kim T."/>
        </authorList>
    </citation>
    <scope>NUCLEOTIDE SEQUENCE [LARGE SCALE GENOMIC DNA]</scope>
    <source>
        <strain evidence="1">TK-2024</strain>
        <tissue evidence="1">Old leaves</tissue>
    </source>
</reference>
<gene>
    <name evidence="1" type="ORF">V6N12_035323</name>
</gene>
<name>A0ABR2BS98_9ROSI</name>
<protein>
    <submittedName>
        <fullName evidence="1">Uncharacterized protein</fullName>
    </submittedName>
</protein>
<dbReference type="EMBL" id="JBBPBM010000089">
    <property type="protein sequence ID" value="KAK8510000.1"/>
    <property type="molecule type" value="Genomic_DNA"/>
</dbReference>
<dbReference type="Proteomes" id="UP001472677">
    <property type="component" value="Unassembled WGS sequence"/>
</dbReference>
<evidence type="ECO:0000313" key="2">
    <source>
        <dbReference type="Proteomes" id="UP001472677"/>
    </source>
</evidence>
<accession>A0ABR2BS98</accession>
<evidence type="ECO:0000313" key="1">
    <source>
        <dbReference type="EMBL" id="KAK8510000.1"/>
    </source>
</evidence>
<keyword evidence="2" id="KW-1185">Reference proteome</keyword>
<sequence length="89" mass="10242">MRKGRGSATVATAAFVATKPTLQPNGYIKESRYRGVRKRPHGRFVTEIRDLGRRLECGWEPSTRLRMLLRLTMGWQGHSVDLKRKCVFP</sequence>
<comment type="caution">
    <text evidence="1">The sequence shown here is derived from an EMBL/GenBank/DDBJ whole genome shotgun (WGS) entry which is preliminary data.</text>
</comment>
<proteinExistence type="predicted"/>